<evidence type="ECO:0000313" key="2">
    <source>
        <dbReference type="Proteomes" id="UP000594638"/>
    </source>
</evidence>
<sequence>MWKCNWKVPQQLRGFSGSLVVDASASPPEKLRSFRTSQARPVIVVSSMRMATTITEFNGISIMRV</sequence>
<protein>
    <submittedName>
        <fullName evidence="1">Uncharacterized protein</fullName>
    </submittedName>
</protein>
<organism evidence="1 2">
    <name type="scientific">Olea europaea subsp. europaea</name>
    <dbReference type="NCBI Taxonomy" id="158383"/>
    <lineage>
        <taxon>Eukaryota</taxon>
        <taxon>Viridiplantae</taxon>
        <taxon>Streptophyta</taxon>
        <taxon>Embryophyta</taxon>
        <taxon>Tracheophyta</taxon>
        <taxon>Spermatophyta</taxon>
        <taxon>Magnoliopsida</taxon>
        <taxon>eudicotyledons</taxon>
        <taxon>Gunneridae</taxon>
        <taxon>Pentapetalae</taxon>
        <taxon>asterids</taxon>
        <taxon>lamiids</taxon>
        <taxon>Lamiales</taxon>
        <taxon>Oleaceae</taxon>
        <taxon>Oleeae</taxon>
        <taxon>Olea</taxon>
    </lineage>
</organism>
<reference evidence="1 2" key="1">
    <citation type="submission" date="2019-12" db="EMBL/GenBank/DDBJ databases">
        <authorList>
            <person name="Alioto T."/>
            <person name="Alioto T."/>
            <person name="Gomez Garrido J."/>
        </authorList>
    </citation>
    <scope>NUCLEOTIDE SEQUENCE [LARGE SCALE GENOMIC DNA]</scope>
</reference>
<dbReference type="EMBL" id="CACTIH010005811">
    <property type="protein sequence ID" value="CAA3002148.1"/>
    <property type="molecule type" value="Genomic_DNA"/>
</dbReference>
<evidence type="ECO:0000313" key="1">
    <source>
        <dbReference type="EMBL" id="CAA3002148.1"/>
    </source>
</evidence>
<accession>A0A8S0TAM2</accession>
<gene>
    <name evidence="1" type="ORF">OLEA9_A017061</name>
</gene>
<comment type="caution">
    <text evidence="1">The sequence shown here is derived from an EMBL/GenBank/DDBJ whole genome shotgun (WGS) entry which is preliminary data.</text>
</comment>
<name>A0A8S0TAM2_OLEEU</name>
<dbReference type="Gramene" id="OE9A017061T1">
    <property type="protein sequence ID" value="OE9A017061C1"/>
    <property type="gene ID" value="OE9A017061"/>
</dbReference>
<dbReference type="AlphaFoldDB" id="A0A8S0TAM2"/>
<feature type="non-terminal residue" evidence="1">
    <location>
        <position position="65"/>
    </location>
</feature>
<proteinExistence type="predicted"/>
<dbReference type="Proteomes" id="UP000594638">
    <property type="component" value="Unassembled WGS sequence"/>
</dbReference>
<keyword evidence="2" id="KW-1185">Reference proteome</keyword>